<feature type="domain" description="SH2" evidence="4">
    <location>
        <begin position="26"/>
        <end position="123"/>
    </location>
</feature>
<dbReference type="InterPro" id="IPR051184">
    <property type="entry name" value="Tyrosine-phos_adapter"/>
</dbReference>
<evidence type="ECO:0000256" key="2">
    <source>
        <dbReference type="PROSITE-ProRule" id="PRU00191"/>
    </source>
</evidence>
<dbReference type="Proteomes" id="UP001642483">
    <property type="component" value="Unassembled WGS sequence"/>
</dbReference>
<dbReference type="Pfam" id="PF00017">
    <property type="entry name" value="SH2"/>
    <property type="match status" value="1"/>
</dbReference>
<protein>
    <recommendedName>
        <fullName evidence="4">SH2 domain-containing protein</fullName>
    </recommendedName>
</protein>
<dbReference type="InterPro" id="IPR000980">
    <property type="entry name" value="SH2"/>
</dbReference>
<dbReference type="SMART" id="SM00252">
    <property type="entry name" value="SH2"/>
    <property type="match status" value="1"/>
</dbReference>
<proteinExistence type="predicted"/>
<evidence type="ECO:0000313" key="5">
    <source>
        <dbReference type="EMBL" id="CAK8690308.1"/>
    </source>
</evidence>
<feature type="compositionally biased region" description="Basic residues" evidence="3">
    <location>
        <begin position="197"/>
        <end position="209"/>
    </location>
</feature>
<dbReference type="PRINTS" id="PR00401">
    <property type="entry name" value="SH2DOMAIN"/>
</dbReference>
<name>A0ABP0GEU7_CLALP</name>
<dbReference type="InterPro" id="IPR036860">
    <property type="entry name" value="SH2_dom_sf"/>
</dbReference>
<dbReference type="Gene3D" id="3.30.505.10">
    <property type="entry name" value="SH2 domain"/>
    <property type="match status" value="1"/>
</dbReference>
<dbReference type="SUPFAM" id="SSF55550">
    <property type="entry name" value="SH2 domain"/>
    <property type="match status" value="1"/>
</dbReference>
<evidence type="ECO:0000313" key="6">
    <source>
        <dbReference type="Proteomes" id="UP001642483"/>
    </source>
</evidence>
<keyword evidence="1 2" id="KW-0727">SH2 domain</keyword>
<sequence>MMTHSYYQIRDDERQGFDECYNKLPCFHDDLSRKEATNILKLYEHSPGTFLIRRSSQKGQLAISIVGQDQNIGHALVTVRTTCLYLEEGARFSSVRDLIQFYRNNSLPNATKFNIKVNLRNPVCKENQKKFPESTFDGDALNGSQIYSSPGEHVAVYRERLGLDAVGRGGAISDEEGYLVPLRPPPSPPKPNPSTIPKRRSKSTSRRKRDVTETSPKELFQTTSSHFHGSQRASYVTMK</sequence>
<gene>
    <name evidence="5" type="ORF">CVLEPA_LOCUS22935</name>
</gene>
<organism evidence="5 6">
    <name type="scientific">Clavelina lepadiformis</name>
    <name type="common">Light-bulb sea squirt</name>
    <name type="synonym">Ascidia lepadiformis</name>
    <dbReference type="NCBI Taxonomy" id="159417"/>
    <lineage>
        <taxon>Eukaryota</taxon>
        <taxon>Metazoa</taxon>
        <taxon>Chordata</taxon>
        <taxon>Tunicata</taxon>
        <taxon>Ascidiacea</taxon>
        <taxon>Aplousobranchia</taxon>
        <taxon>Clavelinidae</taxon>
        <taxon>Clavelina</taxon>
    </lineage>
</organism>
<dbReference type="CDD" id="cd00173">
    <property type="entry name" value="SH2"/>
    <property type="match status" value="1"/>
</dbReference>
<dbReference type="EMBL" id="CAWYQH010000114">
    <property type="protein sequence ID" value="CAK8690308.1"/>
    <property type="molecule type" value="Genomic_DNA"/>
</dbReference>
<dbReference type="PANTHER" id="PTHR19969">
    <property type="entry name" value="SH2-SH3 ADAPTOR PROTEIN-RELATED"/>
    <property type="match status" value="1"/>
</dbReference>
<evidence type="ECO:0000256" key="3">
    <source>
        <dbReference type="SAM" id="MobiDB-lite"/>
    </source>
</evidence>
<feature type="compositionally biased region" description="Polar residues" evidence="3">
    <location>
        <begin position="220"/>
        <end position="239"/>
    </location>
</feature>
<keyword evidence="6" id="KW-1185">Reference proteome</keyword>
<dbReference type="PROSITE" id="PS50001">
    <property type="entry name" value="SH2"/>
    <property type="match status" value="1"/>
</dbReference>
<feature type="region of interest" description="Disordered" evidence="3">
    <location>
        <begin position="176"/>
        <end position="239"/>
    </location>
</feature>
<evidence type="ECO:0000256" key="1">
    <source>
        <dbReference type="ARBA" id="ARBA00022999"/>
    </source>
</evidence>
<reference evidence="5 6" key="1">
    <citation type="submission" date="2024-02" db="EMBL/GenBank/DDBJ databases">
        <authorList>
            <person name="Daric V."/>
            <person name="Darras S."/>
        </authorList>
    </citation>
    <scope>NUCLEOTIDE SEQUENCE [LARGE SCALE GENOMIC DNA]</scope>
</reference>
<dbReference type="PANTHER" id="PTHR19969:SF5">
    <property type="entry name" value="CRK-LIKE PROTEIN"/>
    <property type="match status" value="1"/>
</dbReference>
<comment type="caution">
    <text evidence="5">The sequence shown here is derived from an EMBL/GenBank/DDBJ whole genome shotgun (WGS) entry which is preliminary data.</text>
</comment>
<evidence type="ECO:0000259" key="4">
    <source>
        <dbReference type="PROSITE" id="PS50001"/>
    </source>
</evidence>
<feature type="compositionally biased region" description="Pro residues" evidence="3">
    <location>
        <begin position="182"/>
        <end position="194"/>
    </location>
</feature>
<accession>A0ABP0GEU7</accession>